<dbReference type="PROSITE" id="PS01124">
    <property type="entry name" value="HTH_ARAC_FAMILY_2"/>
    <property type="match status" value="1"/>
</dbReference>
<evidence type="ECO:0000256" key="2">
    <source>
        <dbReference type="ARBA" id="ARBA00023125"/>
    </source>
</evidence>
<evidence type="ECO:0000313" key="6">
    <source>
        <dbReference type="Proteomes" id="UP000245624"/>
    </source>
</evidence>
<dbReference type="InterPro" id="IPR009057">
    <property type="entry name" value="Homeodomain-like_sf"/>
</dbReference>
<accession>A0A317KUT5</accession>
<dbReference type="GO" id="GO:0043565">
    <property type="term" value="F:sequence-specific DNA binding"/>
    <property type="evidence" value="ECO:0007669"/>
    <property type="project" value="InterPro"/>
</dbReference>
<keyword evidence="1" id="KW-0805">Transcription regulation</keyword>
<dbReference type="Gene3D" id="1.10.10.60">
    <property type="entry name" value="Homeodomain-like"/>
    <property type="match status" value="2"/>
</dbReference>
<protein>
    <recommendedName>
        <fullName evidence="4">HTH araC/xylS-type domain-containing protein</fullName>
    </recommendedName>
</protein>
<evidence type="ECO:0000259" key="4">
    <source>
        <dbReference type="PROSITE" id="PS01124"/>
    </source>
</evidence>
<dbReference type="OrthoDB" id="247151at2"/>
<keyword evidence="3" id="KW-0804">Transcription</keyword>
<dbReference type="PRINTS" id="PR00032">
    <property type="entry name" value="HTHARAC"/>
</dbReference>
<dbReference type="Pfam" id="PF12833">
    <property type="entry name" value="HTH_18"/>
    <property type="match status" value="1"/>
</dbReference>
<dbReference type="InterPro" id="IPR018062">
    <property type="entry name" value="HTH_AraC-typ_CS"/>
</dbReference>
<dbReference type="SMART" id="SM00342">
    <property type="entry name" value="HTH_ARAC"/>
    <property type="match status" value="1"/>
</dbReference>
<dbReference type="PANTHER" id="PTHR43280">
    <property type="entry name" value="ARAC-FAMILY TRANSCRIPTIONAL REGULATOR"/>
    <property type="match status" value="1"/>
</dbReference>
<keyword evidence="6" id="KW-1185">Reference proteome</keyword>
<dbReference type="Proteomes" id="UP000245624">
    <property type="component" value="Unassembled WGS sequence"/>
</dbReference>
<keyword evidence="2" id="KW-0238">DNA-binding</keyword>
<dbReference type="AlphaFoldDB" id="A0A317KUT5"/>
<dbReference type="InterPro" id="IPR018060">
    <property type="entry name" value="HTH_AraC"/>
</dbReference>
<evidence type="ECO:0000256" key="3">
    <source>
        <dbReference type="ARBA" id="ARBA00023163"/>
    </source>
</evidence>
<name>A0A317KUT5_9BACI</name>
<feature type="domain" description="HTH araC/xylS-type" evidence="4">
    <location>
        <begin position="289"/>
        <end position="387"/>
    </location>
</feature>
<evidence type="ECO:0000256" key="1">
    <source>
        <dbReference type="ARBA" id="ARBA00023015"/>
    </source>
</evidence>
<dbReference type="GO" id="GO:0003700">
    <property type="term" value="F:DNA-binding transcription factor activity"/>
    <property type="evidence" value="ECO:0007669"/>
    <property type="project" value="InterPro"/>
</dbReference>
<gene>
    <name evidence="5" type="ORF">DLJ74_17255</name>
</gene>
<dbReference type="InterPro" id="IPR020449">
    <property type="entry name" value="Tscrpt_reg_AraC-type_HTH"/>
</dbReference>
<dbReference type="PROSITE" id="PS00041">
    <property type="entry name" value="HTH_ARAC_FAMILY_1"/>
    <property type="match status" value="1"/>
</dbReference>
<dbReference type="SUPFAM" id="SSF46689">
    <property type="entry name" value="Homeodomain-like"/>
    <property type="match status" value="2"/>
</dbReference>
<organism evidence="5 6">
    <name type="scientific">Gracilibacillus dipsosauri</name>
    <dbReference type="NCBI Taxonomy" id="178340"/>
    <lineage>
        <taxon>Bacteria</taxon>
        <taxon>Bacillati</taxon>
        <taxon>Bacillota</taxon>
        <taxon>Bacilli</taxon>
        <taxon>Bacillales</taxon>
        <taxon>Bacillaceae</taxon>
        <taxon>Gracilibacillus</taxon>
    </lineage>
</organism>
<dbReference type="EMBL" id="QGTD01000018">
    <property type="protein sequence ID" value="PWU67311.1"/>
    <property type="molecule type" value="Genomic_DNA"/>
</dbReference>
<evidence type="ECO:0000313" key="5">
    <source>
        <dbReference type="EMBL" id="PWU67311.1"/>
    </source>
</evidence>
<proteinExistence type="predicted"/>
<comment type="caution">
    <text evidence="5">The sequence shown here is derived from an EMBL/GenBank/DDBJ whole genome shotgun (WGS) entry which is preliminary data.</text>
</comment>
<reference evidence="5 6" key="1">
    <citation type="submission" date="2018-05" db="EMBL/GenBank/DDBJ databases">
        <title>Genomic analysis of Gracilibacillus dipsosauri DD1 reveals novel features of a salt-tolerant amylase.</title>
        <authorList>
            <person name="Deutch C.E."/>
            <person name="Yang S."/>
        </authorList>
    </citation>
    <scope>NUCLEOTIDE SEQUENCE [LARGE SCALE GENOMIC DNA]</scope>
    <source>
        <strain evidence="5 6">DD1</strain>
    </source>
</reference>
<dbReference type="PANTHER" id="PTHR43280:SF28">
    <property type="entry name" value="HTH-TYPE TRANSCRIPTIONAL ACTIVATOR RHAS"/>
    <property type="match status" value="1"/>
</dbReference>
<sequence>MSTMKNKSDIKYPNYASKKFSIKLVNLMHLITDLPSFYSYQNEVLFSTNYLNSNNDYGSIFNSIEKKLRKNNTDLKVIELKFGDYYFLVLLPFFKGMIGIGPYKRAINTTNTADFSHLKWIVDPALEYRELTNAQIEKYKEIIQLGDHFYNTTLEPIGEQPPYQQINETSEEYESYSIQKENKFLMLLKNGNVKAIEAYYDFRNKSMPHTTDIRNKKNNLIVLATTLARAAIEVGCNPQEMIALREAIIKDIESPASHKRFVEKEIKILKLFLKKIQQHQSEGLTKSTKMIVNYIQNHLSESITLKQLAEHCDRHPNYISSLFKREKGMTIQQFIISERIKKAKYLIQNSSHLLVDIAHLCGFESQSYFTHQFKNKVGCTPQEYRNEFK</sequence>